<dbReference type="InterPro" id="IPR036249">
    <property type="entry name" value="Thioredoxin-like_sf"/>
</dbReference>
<dbReference type="Gene3D" id="1.20.1050.10">
    <property type="match status" value="1"/>
</dbReference>
<dbReference type="InterPro" id="IPR036282">
    <property type="entry name" value="Glutathione-S-Trfase_C_sf"/>
</dbReference>
<dbReference type="PANTHER" id="PTHR44051">
    <property type="entry name" value="GLUTATHIONE S-TRANSFERASE-RELATED"/>
    <property type="match status" value="1"/>
</dbReference>
<dbReference type="PROSITE" id="PS50404">
    <property type="entry name" value="GST_NTER"/>
    <property type="match status" value="1"/>
</dbReference>
<dbReference type="Gene3D" id="3.40.30.10">
    <property type="entry name" value="Glutaredoxin"/>
    <property type="match status" value="1"/>
</dbReference>
<reference evidence="3 4" key="1">
    <citation type="submission" date="2016-11" db="EMBL/GenBank/DDBJ databases">
        <authorList>
            <person name="Varghese N."/>
            <person name="Submissions S."/>
        </authorList>
    </citation>
    <scope>NUCLEOTIDE SEQUENCE [LARGE SCALE GENOMIC DNA]</scope>
    <source>
        <strain evidence="3 4">DSM 29341</strain>
    </source>
</reference>
<dbReference type="SFLD" id="SFLDS00019">
    <property type="entry name" value="Glutathione_Transferase_(cytos"/>
    <property type="match status" value="1"/>
</dbReference>
<feature type="domain" description="GST N-terminal" evidence="1">
    <location>
        <begin position="1"/>
        <end position="75"/>
    </location>
</feature>
<dbReference type="InterPro" id="IPR010987">
    <property type="entry name" value="Glutathione-S-Trfase_C-like"/>
</dbReference>
<dbReference type="Proteomes" id="UP000325134">
    <property type="component" value="Unassembled WGS sequence"/>
</dbReference>
<proteinExistence type="predicted"/>
<dbReference type="EMBL" id="FQVK01000008">
    <property type="protein sequence ID" value="SHE78439.1"/>
    <property type="molecule type" value="Genomic_DNA"/>
</dbReference>
<keyword evidence="4" id="KW-1185">Reference proteome</keyword>
<dbReference type="SFLD" id="SFLDG00358">
    <property type="entry name" value="Main_(cytGST)"/>
    <property type="match status" value="1"/>
</dbReference>
<protein>
    <submittedName>
        <fullName evidence="3">Glutathione S-transferase</fullName>
    </submittedName>
</protein>
<organism evidence="3 4">
    <name type="scientific">Ruegeria intermedia</name>
    <dbReference type="NCBI Taxonomy" id="996115"/>
    <lineage>
        <taxon>Bacteria</taxon>
        <taxon>Pseudomonadati</taxon>
        <taxon>Pseudomonadota</taxon>
        <taxon>Alphaproteobacteria</taxon>
        <taxon>Rhodobacterales</taxon>
        <taxon>Roseobacteraceae</taxon>
        <taxon>Ruegeria</taxon>
    </lineage>
</organism>
<evidence type="ECO:0000259" key="2">
    <source>
        <dbReference type="PROSITE" id="PS50405"/>
    </source>
</evidence>
<accession>A0A1M4WB43</accession>
<dbReference type="GO" id="GO:0016740">
    <property type="term" value="F:transferase activity"/>
    <property type="evidence" value="ECO:0007669"/>
    <property type="project" value="UniProtKB-KW"/>
</dbReference>
<dbReference type="SUPFAM" id="SSF52833">
    <property type="entry name" value="Thioredoxin-like"/>
    <property type="match status" value="1"/>
</dbReference>
<dbReference type="OrthoDB" id="9810080at2"/>
<name>A0A1M4WB43_9RHOB</name>
<sequence>MYKLYGRVHSRASRVIWLLEELGQPYDLIPAGPHDPQVLALHESGKVPILQVGDAVISDSVAIMTYLADKHGAFTHPAGTLERAEQDSLVNAMLEEFDAPLWLATRHAFILPQDKRVPQVVEVAKWEFDHSFQRMGRRFKGPFLQGDKMTIADILCVHCMSWAKTADFPMNSDVLKAYGKDLRARPAYQRLGELAKTA</sequence>
<dbReference type="InterPro" id="IPR004045">
    <property type="entry name" value="Glutathione_S-Trfase_N"/>
</dbReference>
<dbReference type="RefSeq" id="WP_149775471.1">
    <property type="nucleotide sequence ID" value="NZ_FQVK01000008.1"/>
</dbReference>
<evidence type="ECO:0000313" key="4">
    <source>
        <dbReference type="Proteomes" id="UP000325134"/>
    </source>
</evidence>
<dbReference type="InterPro" id="IPR040079">
    <property type="entry name" value="Glutathione_S-Trfase"/>
</dbReference>
<evidence type="ECO:0000259" key="1">
    <source>
        <dbReference type="PROSITE" id="PS50404"/>
    </source>
</evidence>
<evidence type="ECO:0000313" key="3">
    <source>
        <dbReference type="EMBL" id="SHE78439.1"/>
    </source>
</evidence>
<dbReference type="CDD" id="cd03046">
    <property type="entry name" value="GST_N_GTT1_like"/>
    <property type="match status" value="1"/>
</dbReference>
<dbReference type="SUPFAM" id="SSF47616">
    <property type="entry name" value="GST C-terminal domain-like"/>
    <property type="match status" value="1"/>
</dbReference>
<feature type="domain" description="GST C-terminal" evidence="2">
    <location>
        <begin position="79"/>
        <end position="198"/>
    </location>
</feature>
<dbReference type="Pfam" id="PF13417">
    <property type="entry name" value="GST_N_3"/>
    <property type="match status" value="1"/>
</dbReference>
<gene>
    <name evidence="3" type="ORF">SAMN05444279_10864</name>
</gene>
<dbReference type="PROSITE" id="PS50405">
    <property type="entry name" value="GST_CTER"/>
    <property type="match status" value="1"/>
</dbReference>
<dbReference type="PANTHER" id="PTHR44051:SF8">
    <property type="entry name" value="GLUTATHIONE S-TRANSFERASE GSTA"/>
    <property type="match status" value="1"/>
</dbReference>
<dbReference type="AlphaFoldDB" id="A0A1M4WB43"/>
<keyword evidence="3" id="KW-0808">Transferase</keyword>